<dbReference type="InterPro" id="IPR050291">
    <property type="entry name" value="CDF_Transporter"/>
</dbReference>
<comment type="subcellular location">
    <subcellularLocation>
        <location evidence="1">Cell membrane</location>
        <topology evidence="1">Multi-pass membrane protein</topology>
    </subcellularLocation>
</comment>
<feature type="domain" description="Cation efflux protein transmembrane" evidence="16">
    <location>
        <begin position="19"/>
        <end position="210"/>
    </location>
</feature>
<evidence type="ECO:0000259" key="16">
    <source>
        <dbReference type="Pfam" id="PF01545"/>
    </source>
</evidence>
<dbReference type="NCBIfam" id="TIGR01297">
    <property type="entry name" value="CDF"/>
    <property type="match status" value="1"/>
</dbReference>
<dbReference type="SUPFAM" id="SSF161111">
    <property type="entry name" value="Cation efflux protein transmembrane domain-like"/>
    <property type="match status" value="1"/>
</dbReference>
<dbReference type="FunFam" id="3.30.70.1350:FF:000002">
    <property type="entry name" value="Ferrous-iron efflux pump FieF"/>
    <property type="match status" value="1"/>
</dbReference>
<dbReference type="GO" id="GO:0006882">
    <property type="term" value="P:intracellular zinc ion homeostasis"/>
    <property type="evidence" value="ECO:0007669"/>
    <property type="project" value="TreeGrafter"/>
</dbReference>
<keyword evidence="8 15" id="KW-1133">Transmembrane helix</keyword>
<comment type="catalytic activity">
    <reaction evidence="10">
        <text>Fe(2+)(in) + H(+)(out) = Fe(2+)(out) + H(+)(in)</text>
        <dbReference type="Rhea" id="RHEA:29439"/>
        <dbReference type="ChEBI" id="CHEBI:15378"/>
        <dbReference type="ChEBI" id="CHEBI:29033"/>
    </reaction>
</comment>
<dbReference type="InterPro" id="IPR036837">
    <property type="entry name" value="Cation_efflux_CTD_sf"/>
</dbReference>
<evidence type="ECO:0000256" key="14">
    <source>
        <dbReference type="ARBA" id="ARBA00072262"/>
    </source>
</evidence>
<dbReference type="GO" id="GO:0005886">
    <property type="term" value="C:plasma membrane"/>
    <property type="evidence" value="ECO:0007669"/>
    <property type="project" value="UniProtKB-SubCell"/>
</dbReference>
<evidence type="ECO:0000313" key="19">
    <source>
        <dbReference type="Proteomes" id="UP000231701"/>
    </source>
</evidence>
<dbReference type="GO" id="GO:0015093">
    <property type="term" value="F:ferrous iron transmembrane transporter activity"/>
    <property type="evidence" value="ECO:0007669"/>
    <property type="project" value="TreeGrafter"/>
</dbReference>
<proteinExistence type="inferred from homology"/>
<evidence type="ECO:0000256" key="12">
    <source>
        <dbReference type="ARBA" id="ARBA00050984"/>
    </source>
</evidence>
<dbReference type="InterPro" id="IPR002524">
    <property type="entry name" value="Cation_efflux"/>
</dbReference>
<keyword evidence="4" id="KW-1003">Cell membrane</keyword>
<evidence type="ECO:0000256" key="1">
    <source>
        <dbReference type="ARBA" id="ARBA00004651"/>
    </source>
</evidence>
<dbReference type="Gene3D" id="1.20.1510.10">
    <property type="entry name" value="Cation efflux protein transmembrane domain"/>
    <property type="match status" value="1"/>
</dbReference>
<feature type="transmembrane region" description="Helical" evidence="15">
    <location>
        <begin position="118"/>
        <end position="138"/>
    </location>
</feature>
<keyword evidence="9 15" id="KW-0472">Membrane</keyword>
<protein>
    <recommendedName>
        <fullName evidence="14">Cation-efflux pump FieF</fullName>
    </recommendedName>
</protein>
<comment type="subunit">
    <text evidence="13">Homodimer. The subunits are held together in a parallel orientation through zinc binding at the interface of the cytoplasmic domains.</text>
</comment>
<evidence type="ECO:0000256" key="7">
    <source>
        <dbReference type="ARBA" id="ARBA00022906"/>
    </source>
</evidence>
<name>A0A2K8KYW9_MARES</name>
<dbReference type="InterPro" id="IPR027470">
    <property type="entry name" value="Cation_efflux_CTD"/>
</dbReference>
<dbReference type="FunFam" id="1.20.1510.10:FF:000001">
    <property type="entry name" value="Ferrous-iron efflux pump FieF"/>
    <property type="match status" value="1"/>
</dbReference>
<dbReference type="Gene3D" id="3.30.70.1350">
    <property type="entry name" value="Cation efflux protein, cytoplasmic domain"/>
    <property type="match status" value="1"/>
</dbReference>
<gene>
    <name evidence="18" type="ORF">Ga0123461_0259</name>
</gene>
<keyword evidence="7" id="KW-0862">Zinc</keyword>
<evidence type="ECO:0000256" key="5">
    <source>
        <dbReference type="ARBA" id="ARBA00022496"/>
    </source>
</evidence>
<comment type="catalytic activity">
    <reaction evidence="11">
        <text>Zn(2+)(in) + H(+)(out) = Zn(2+)(out) + H(+)(in)</text>
        <dbReference type="Rhea" id="RHEA:28839"/>
        <dbReference type="ChEBI" id="CHEBI:15378"/>
        <dbReference type="ChEBI" id="CHEBI:29105"/>
    </reaction>
</comment>
<feature type="domain" description="Cation efflux protein cytoplasmic" evidence="17">
    <location>
        <begin position="214"/>
        <end position="290"/>
    </location>
</feature>
<dbReference type="GO" id="GO:0015086">
    <property type="term" value="F:cadmium ion transmembrane transporter activity"/>
    <property type="evidence" value="ECO:0007669"/>
    <property type="project" value="TreeGrafter"/>
</dbReference>
<dbReference type="EMBL" id="CP018799">
    <property type="protein sequence ID" value="ATX78711.1"/>
    <property type="molecule type" value="Genomic_DNA"/>
</dbReference>
<keyword evidence="7" id="KW-0406">Ion transport</keyword>
<keyword evidence="7" id="KW-0864">Zinc transport</keyword>
<dbReference type="RefSeq" id="WP_232710269.1">
    <property type="nucleotide sequence ID" value="NZ_CP018799.1"/>
</dbReference>
<evidence type="ECO:0000256" key="11">
    <source>
        <dbReference type="ARBA" id="ARBA00047695"/>
    </source>
</evidence>
<evidence type="ECO:0000256" key="10">
    <source>
        <dbReference type="ARBA" id="ARBA00035584"/>
    </source>
</evidence>
<dbReference type="Proteomes" id="UP000231701">
    <property type="component" value="Chromosome"/>
</dbReference>
<dbReference type="Pfam" id="PF16916">
    <property type="entry name" value="ZT_dimer"/>
    <property type="match status" value="1"/>
</dbReference>
<evidence type="ECO:0000256" key="6">
    <source>
        <dbReference type="ARBA" id="ARBA00022692"/>
    </source>
</evidence>
<comment type="catalytic activity">
    <reaction evidence="12">
        <text>Cd(2+)(in) + H(+)(out) = Cd(2+)(out) + H(+)(in)</text>
        <dbReference type="Rhea" id="RHEA:28739"/>
        <dbReference type="ChEBI" id="CHEBI:15378"/>
        <dbReference type="ChEBI" id="CHEBI:48775"/>
    </reaction>
</comment>
<evidence type="ECO:0000256" key="9">
    <source>
        <dbReference type="ARBA" id="ARBA00023136"/>
    </source>
</evidence>
<reference evidence="18 19" key="1">
    <citation type="submission" date="2016-12" db="EMBL/GenBank/DDBJ databases">
        <title>Isolation and genomic insights into novel planktonic Zetaproteobacteria from stratified waters of the Chesapeake Bay.</title>
        <authorList>
            <person name="McAllister S.M."/>
            <person name="Kato S."/>
            <person name="Chan C.S."/>
            <person name="Chiu B.K."/>
            <person name="Field E.K."/>
        </authorList>
    </citation>
    <scope>NUCLEOTIDE SEQUENCE [LARGE SCALE GENOMIC DNA]</scope>
    <source>
        <strain evidence="18 19">CP-5</strain>
    </source>
</reference>
<evidence type="ECO:0000256" key="3">
    <source>
        <dbReference type="ARBA" id="ARBA00022448"/>
    </source>
</evidence>
<keyword evidence="5" id="KW-0408">Iron</keyword>
<dbReference type="Pfam" id="PF01545">
    <property type="entry name" value="Cation_efflux"/>
    <property type="match status" value="1"/>
</dbReference>
<organism evidence="18 19">
    <name type="scientific">Mariprofundus aestuarium</name>
    <dbReference type="NCBI Taxonomy" id="1921086"/>
    <lineage>
        <taxon>Bacteria</taxon>
        <taxon>Pseudomonadati</taxon>
        <taxon>Pseudomonadota</taxon>
        <taxon>Candidatius Mariprofundia</taxon>
        <taxon>Mariprofundales</taxon>
        <taxon>Mariprofundaceae</taxon>
        <taxon>Mariprofundus</taxon>
    </lineage>
</organism>
<keyword evidence="19" id="KW-1185">Reference proteome</keyword>
<evidence type="ECO:0000256" key="2">
    <source>
        <dbReference type="ARBA" id="ARBA00010212"/>
    </source>
</evidence>
<keyword evidence="6 15" id="KW-0812">Transmembrane</keyword>
<dbReference type="PANTHER" id="PTHR43840">
    <property type="entry name" value="MITOCHONDRIAL METAL TRANSPORTER 1-RELATED"/>
    <property type="match status" value="1"/>
</dbReference>
<evidence type="ECO:0000259" key="17">
    <source>
        <dbReference type="Pfam" id="PF16916"/>
    </source>
</evidence>
<dbReference type="GO" id="GO:0015341">
    <property type="term" value="F:zinc efflux antiporter activity"/>
    <property type="evidence" value="ECO:0007669"/>
    <property type="project" value="TreeGrafter"/>
</dbReference>
<dbReference type="InterPro" id="IPR058533">
    <property type="entry name" value="Cation_efflux_TM"/>
</dbReference>
<sequence length="302" mass="33066">MNMTSPEEKARLMKLATYASTSVAVVLIICKAVAWLMTDSVSLMATLIDSCLDALASMVNLIAVRHALAPADKQHRFGHGKAEALAGLGQATFITGSSLFLLLEAISHFWNPQPISEMPIGITIMIVSIIATLGLMAFQQHVINKTDSTAIKADRLHYKTDLLVNGSVIVALLLAYYGWAGFDPLFALLIAGYILYSAWEIAQESLDLLMDRELPDEERQKIKAIVHGHPETLGMHDLRTRKSGTTIFIQLHLELTDSLTLMRAHAIADEVEALLIAEYPGAEVIIHEDPASLTEVHPEFSA</sequence>
<dbReference type="KEGG" id="maes:Ga0123461_0259"/>
<dbReference type="InterPro" id="IPR027469">
    <property type="entry name" value="Cation_efflux_TMD_sf"/>
</dbReference>
<dbReference type="AlphaFoldDB" id="A0A2K8KYW9"/>
<evidence type="ECO:0000313" key="18">
    <source>
        <dbReference type="EMBL" id="ATX78711.1"/>
    </source>
</evidence>
<evidence type="ECO:0000256" key="4">
    <source>
        <dbReference type="ARBA" id="ARBA00022475"/>
    </source>
</evidence>
<evidence type="ECO:0000256" key="15">
    <source>
        <dbReference type="SAM" id="Phobius"/>
    </source>
</evidence>
<comment type="similarity">
    <text evidence="2">Belongs to the cation diffusion facilitator (CDF) transporter (TC 2.A.4) family. FieF subfamily.</text>
</comment>
<feature type="transmembrane region" description="Helical" evidence="15">
    <location>
        <begin position="84"/>
        <end position="106"/>
    </location>
</feature>
<keyword evidence="3" id="KW-0813">Transport</keyword>
<dbReference type="PANTHER" id="PTHR43840:SF41">
    <property type="entry name" value="CATION-EFFLUX PUMP FIEF"/>
    <property type="match status" value="1"/>
</dbReference>
<dbReference type="SUPFAM" id="SSF160240">
    <property type="entry name" value="Cation efflux protein cytoplasmic domain-like"/>
    <property type="match status" value="1"/>
</dbReference>
<evidence type="ECO:0000256" key="13">
    <source>
        <dbReference type="ARBA" id="ARBA00062926"/>
    </source>
</evidence>
<keyword evidence="5" id="KW-0410">Iron transport</keyword>
<accession>A0A2K8KYW9</accession>
<feature type="transmembrane region" description="Helical" evidence="15">
    <location>
        <begin position="162"/>
        <end position="179"/>
    </location>
</feature>
<evidence type="ECO:0000256" key="8">
    <source>
        <dbReference type="ARBA" id="ARBA00022989"/>
    </source>
</evidence>
<feature type="transmembrane region" description="Helical" evidence="15">
    <location>
        <begin position="12"/>
        <end position="37"/>
    </location>
</feature>